<keyword evidence="3" id="KW-1185">Reference proteome</keyword>
<gene>
    <name evidence="2" type="ORF">LAZ67_12002687</name>
</gene>
<sequence length="189" mass="21659">MFQRKGPRTEPCGQPLETRLVTVHPFTDSLTERWAKNERIKSWTFLGQSLLRRARNILECTEENNWNNVLFNPTILPPKRSAIGRSTNQAKRRREYRASETSVQRQARQERDRVHTALARSLETITIPITITVFIQVVRTHTHCGAQKFKNETPGMCCAGGKVKLPDLRSPPEPLLTLVSGEKVNQNIF</sequence>
<dbReference type="EMBL" id="CP092874">
    <property type="protein sequence ID" value="UYV75155.1"/>
    <property type="molecule type" value="Genomic_DNA"/>
</dbReference>
<feature type="region of interest" description="Disordered" evidence="1">
    <location>
        <begin position="80"/>
        <end position="112"/>
    </location>
</feature>
<evidence type="ECO:0000313" key="3">
    <source>
        <dbReference type="Proteomes" id="UP001235939"/>
    </source>
</evidence>
<proteinExistence type="predicted"/>
<accession>A0ABY6L5X1</accession>
<reference evidence="2 3" key="1">
    <citation type="submission" date="2022-01" db="EMBL/GenBank/DDBJ databases">
        <title>A chromosomal length assembly of Cordylochernes scorpioides.</title>
        <authorList>
            <person name="Zeh D."/>
            <person name="Zeh J."/>
        </authorList>
    </citation>
    <scope>NUCLEOTIDE SEQUENCE [LARGE SCALE GENOMIC DNA]</scope>
    <source>
        <strain evidence="2">IN4F17</strain>
        <tissue evidence="2">Whole Body</tissue>
    </source>
</reference>
<protein>
    <submittedName>
        <fullName evidence="2">Uncharacterized protein</fullName>
    </submittedName>
</protein>
<name>A0ABY6L5X1_9ARAC</name>
<evidence type="ECO:0000313" key="2">
    <source>
        <dbReference type="EMBL" id="UYV75155.1"/>
    </source>
</evidence>
<organism evidence="2 3">
    <name type="scientific">Cordylochernes scorpioides</name>
    <dbReference type="NCBI Taxonomy" id="51811"/>
    <lineage>
        <taxon>Eukaryota</taxon>
        <taxon>Metazoa</taxon>
        <taxon>Ecdysozoa</taxon>
        <taxon>Arthropoda</taxon>
        <taxon>Chelicerata</taxon>
        <taxon>Arachnida</taxon>
        <taxon>Pseudoscorpiones</taxon>
        <taxon>Cheliferoidea</taxon>
        <taxon>Chernetidae</taxon>
        <taxon>Cordylochernes</taxon>
    </lineage>
</organism>
<evidence type="ECO:0000256" key="1">
    <source>
        <dbReference type="SAM" id="MobiDB-lite"/>
    </source>
</evidence>
<dbReference type="Proteomes" id="UP001235939">
    <property type="component" value="Chromosome 12"/>
</dbReference>